<sequence>MRDAASEQLFQDWNEEEERRLQESELDEAGVEERAQLLDVKQHEDDDKWLEHVDAYAKRCLMEMASPLSPSPSRSSDLEKGSHASSNQPQQEKRSAVTLRKKPHARTSSSCLNLTLIQKVTIRNFITASIALMLPFFEVIQSLTYNTSLMIPILTLILMLRPAHMTAYGNEAHQILVLIVSWPCFFAWSLVIIAASPHNIIGYLILFSLGVFVGFLVATRNPSILMILLGPIITYSIIHMYVFQIYNFYDYEDPFKEALLALGGATFGIAAAFGLNWLCSLLIFPWSMIKDARQGLSNRYTSYATLLRRLRPVYDRIALHALDPSADASRTFVSEELIDAVADARNKEIQSIVVSQRCVSAAILETRFFFNGDGLTYVQRHHTTLNLTRNARSSAAEIANHREDFLGPPGAESALQKMLEQRDLFMRQDAVQEAAIEEQEDEDARQRLKLARERIPMLITKLNLLLELGAHRMATLAGLRPSDRSQDALRDKMLSYLKRELVAMDALGAELENLAVSWMELYLRAHAVKAFEGPSNATFLKRTRIISYVLVLLKLVREQKLIVAEFEKEKTPTLGAAKREWALTFPANDTVVPTLHPSSREEMYASFPTRIARWEHELLTLCGSNPWKISLKFAFGTVMMVLPAMTDPFYKIYSSIQAVNAVFAFQVVLFRSQTGLVVERVVHRLLGIIVGAIILGVAWELSCINGCLDPNRKWIIYGIEIFCLFFYLWFKAKWPLQGYMGYAAMRTLASMSTRFVSADDPGLVDVWEQAGFVIASSAVGAFGALLLSIVIWPTSGRFMLREAIATSFHDFMLLTESVLNDRYNEPSKIDTMTPQVSAFEHQIARRLYMDTVVMLRSMQLETMQRINFDAPSELYSLAVQCSQEIWQSLWKLNHLGGVHIYLKDAEGRRTRTMHPHTARVFFAANRWLTSCFASIASQLNAPRRDSAPVLRPLVATPKLLNEMLDDFVGRAYRDETFLEHVVSSRDLALMLNLPLLADCLHDISISLDKLYGFMETYLRTPVYAESLRDAEGVSLDLYVSPKTQ</sequence>
<feature type="region of interest" description="Disordered" evidence="5">
    <location>
        <begin position="66"/>
        <end position="104"/>
    </location>
</feature>
<keyword evidence="2 6" id="KW-0812">Transmembrane</keyword>
<dbReference type="EMBL" id="BEYU01000027">
    <property type="protein sequence ID" value="GBG27043.1"/>
    <property type="molecule type" value="Genomic_DNA"/>
</dbReference>
<keyword evidence="3 6" id="KW-1133">Transmembrane helix</keyword>
<reference evidence="7 8" key="1">
    <citation type="submission" date="2017-12" db="EMBL/GenBank/DDBJ databases">
        <title>Sequencing, de novo assembly and annotation of complete genome of a new Thraustochytrid species, strain FCC1311.</title>
        <authorList>
            <person name="Sedici K."/>
            <person name="Godart F."/>
            <person name="Aiese Cigliano R."/>
            <person name="Sanseverino W."/>
            <person name="Barakat M."/>
            <person name="Ortet P."/>
            <person name="Marechal E."/>
            <person name="Cagnac O."/>
            <person name="Amato A."/>
        </authorList>
    </citation>
    <scope>NUCLEOTIDE SEQUENCE [LARGE SCALE GENOMIC DNA]</scope>
</reference>
<feature type="compositionally biased region" description="Low complexity" evidence="5">
    <location>
        <begin position="66"/>
        <end position="75"/>
    </location>
</feature>
<feature type="transmembrane region" description="Helical" evidence="6">
    <location>
        <begin position="143"/>
        <end position="163"/>
    </location>
</feature>
<comment type="subcellular location">
    <subcellularLocation>
        <location evidence="1">Membrane</location>
        <topology evidence="1">Multi-pass membrane protein</topology>
    </subcellularLocation>
</comment>
<feature type="transmembrane region" description="Helical" evidence="6">
    <location>
        <begin position="258"/>
        <end position="284"/>
    </location>
</feature>
<feature type="transmembrane region" description="Helical" evidence="6">
    <location>
        <begin position="682"/>
        <end position="702"/>
    </location>
</feature>
<organism evidence="7 8">
    <name type="scientific">Hondaea fermentalgiana</name>
    <dbReference type="NCBI Taxonomy" id="2315210"/>
    <lineage>
        <taxon>Eukaryota</taxon>
        <taxon>Sar</taxon>
        <taxon>Stramenopiles</taxon>
        <taxon>Bigyra</taxon>
        <taxon>Labyrinthulomycetes</taxon>
        <taxon>Thraustochytrida</taxon>
        <taxon>Thraustochytriidae</taxon>
        <taxon>Hondaea</taxon>
    </lineage>
</organism>
<feature type="transmembrane region" description="Helical" evidence="6">
    <location>
        <begin position="770"/>
        <end position="792"/>
    </location>
</feature>
<name>A0A2R5GEK0_9STRA</name>
<evidence type="ECO:0000313" key="7">
    <source>
        <dbReference type="EMBL" id="GBG27043.1"/>
    </source>
</evidence>
<dbReference type="GO" id="GO:0016020">
    <property type="term" value="C:membrane"/>
    <property type="evidence" value="ECO:0007669"/>
    <property type="project" value="UniProtKB-SubCell"/>
</dbReference>
<feature type="transmembrane region" description="Helical" evidence="6">
    <location>
        <begin position="714"/>
        <end position="730"/>
    </location>
</feature>
<comment type="caution">
    <text evidence="7">The sequence shown here is derived from an EMBL/GenBank/DDBJ whole genome shotgun (WGS) entry which is preliminary data.</text>
</comment>
<evidence type="ECO:0000256" key="3">
    <source>
        <dbReference type="ARBA" id="ARBA00022989"/>
    </source>
</evidence>
<gene>
    <name evidence="7" type="ORF">FCC1311_032662</name>
</gene>
<evidence type="ECO:0000256" key="1">
    <source>
        <dbReference type="ARBA" id="ARBA00004141"/>
    </source>
</evidence>
<dbReference type="PANTHER" id="PTHR47804:SF3">
    <property type="entry name" value="PROTEIN BRE4"/>
    <property type="match status" value="1"/>
</dbReference>
<feature type="transmembrane region" description="Helical" evidence="6">
    <location>
        <begin position="175"/>
        <end position="194"/>
    </location>
</feature>
<feature type="region of interest" description="Disordered" evidence="5">
    <location>
        <begin position="1"/>
        <end position="34"/>
    </location>
</feature>
<evidence type="ECO:0000256" key="4">
    <source>
        <dbReference type="ARBA" id="ARBA00023136"/>
    </source>
</evidence>
<evidence type="ECO:0000256" key="2">
    <source>
        <dbReference type="ARBA" id="ARBA00022692"/>
    </source>
</evidence>
<dbReference type="Proteomes" id="UP000241890">
    <property type="component" value="Unassembled WGS sequence"/>
</dbReference>
<feature type="transmembrane region" description="Helical" evidence="6">
    <location>
        <begin position="225"/>
        <end position="246"/>
    </location>
</feature>
<evidence type="ECO:0000256" key="5">
    <source>
        <dbReference type="SAM" id="MobiDB-lite"/>
    </source>
</evidence>
<proteinExistence type="predicted"/>
<evidence type="ECO:0000313" key="8">
    <source>
        <dbReference type="Proteomes" id="UP000241890"/>
    </source>
</evidence>
<protein>
    <submittedName>
        <fullName evidence="7">Uncharacterized protein</fullName>
    </submittedName>
</protein>
<dbReference type="PANTHER" id="PTHR47804">
    <property type="entry name" value="60S RIBOSOMAL PROTEIN L19"/>
    <property type="match status" value="1"/>
</dbReference>
<dbReference type="InterPro" id="IPR052430">
    <property type="entry name" value="IVT-Associated"/>
</dbReference>
<keyword evidence="8" id="KW-1185">Reference proteome</keyword>
<dbReference type="InParanoid" id="A0A2R5GEK0"/>
<feature type="transmembrane region" description="Helical" evidence="6">
    <location>
        <begin position="200"/>
        <end position="218"/>
    </location>
</feature>
<evidence type="ECO:0000256" key="6">
    <source>
        <dbReference type="SAM" id="Phobius"/>
    </source>
</evidence>
<dbReference type="AlphaFoldDB" id="A0A2R5GEK0"/>
<feature type="transmembrane region" description="Helical" evidence="6">
    <location>
        <begin position="652"/>
        <end position="670"/>
    </location>
</feature>
<keyword evidence="4 6" id="KW-0472">Membrane</keyword>
<accession>A0A2R5GEK0</accession>